<reference evidence="5 6" key="1">
    <citation type="submission" date="2021-03" db="EMBL/GenBank/DDBJ databases">
        <title>Antimicrobial resistance genes in bacteria isolated from Japanese honey, and their potential for conferring macrolide and lincosamide resistance in the American foulbrood pathogen Paenibacillus larvae.</title>
        <authorList>
            <person name="Okamoto M."/>
            <person name="Kumagai M."/>
            <person name="Kanamori H."/>
            <person name="Takamatsu D."/>
        </authorList>
    </citation>
    <scope>NUCLEOTIDE SEQUENCE [LARGE SCALE GENOMIC DNA]</scope>
    <source>
        <strain evidence="5 6">J21TS7</strain>
    </source>
</reference>
<feature type="transmembrane region" description="Helical" evidence="4">
    <location>
        <begin position="452"/>
        <end position="472"/>
    </location>
</feature>
<feature type="compositionally biased region" description="Acidic residues" evidence="3">
    <location>
        <begin position="67"/>
        <end position="77"/>
    </location>
</feature>
<feature type="transmembrane region" description="Helical" evidence="4">
    <location>
        <begin position="404"/>
        <end position="431"/>
    </location>
</feature>
<evidence type="ECO:0000256" key="3">
    <source>
        <dbReference type="SAM" id="MobiDB-lite"/>
    </source>
</evidence>
<keyword evidence="6" id="KW-1185">Reference proteome</keyword>
<feature type="compositionally biased region" description="Acidic residues" evidence="3">
    <location>
        <begin position="104"/>
        <end position="113"/>
    </location>
</feature>
<keyword evidence="4" id="KW-0812">Transmembrane</keyword>
<protein>
    <submittedName>
        <fullName evidence="5">Spore germination protein</fullName>
    </submittedName>
</protein>
<feature type="region of interest" description="Disordered" evidence="3">
    <location>
        <begin position="1"/>
        <end position="134"/>
    </location>
</feature>
<dbReference type="RefSeq" id="WP_244879225.1">
    <property type="nucleotide sequence ID" value="NZ_BORU01000001.1"/>
</dbReference>
<dbReference type="InterPro" id="IPR004995">
    <property type="entry name" value="Spore_Ger"/>
</dbReference>
<dbReference type="PANTHER" id="PTHR22550:SF5">
    <property type="entry name" value="LEUCINE ZIPPER PROTEIN 4"/>
    <property type="match status" value="1"/>
</dbReference>
<evidence type="ECO:0000256" key="2">
    <source>
        <dbReference type="ARBA" id="ARBA00023136"/>
    </source>
</evidence>
<name>A0ABQ4LA56_9BACL</name>
<gene>
    <name evidence="5" type="ORF">J21TS7_17740</name>
</gene>
<feature type="compositionally biased region" description="Basic and acidic residues" evidence="3">
    <location>
        <begin position="114"/>
        <end position="126"/>
    </location>
</feature>
<dbReference type="EMBL" id="BORU01000001">
    <property type="protein sequence ID" value="GIO53456.1"/>
    <property type="molecule type" value="Genomic_DNA"/>
</dbReference>
<accession>A0ABQ4LA56</accession>
<comment type="similarity">
    <text evidence="1">Belongs to the GerABKA family.</text>
</comment>
<dbReference type="Pfam" id="PF03323">
    <property type="entry name" value="GerA"/>
    <property type="match status" value="1"/>
</dbReference>
<dbReference type="PANTHER" id="PTHR22550">
    <property type="entry name" value="SPORE GERMINATION PROTEIN"/>
    <property type="match status" value="1"/>
</dbReference>
<evidence type="ECO:0000256" key="4">
    <source>
        <dbReference type="SAM" id="Phobius"/>
    </source>
</evidence>
<keyword evidence="4" id="KW-1133">Transmembrane helix</keyword>
<feature type="transmembrane region" description="Helical" evidence="4">
    <location>
        <begin position="537"/>
        <end position="562"/>
    </location>
</feature>
<feature type="compositionally biased region" description="Basic and acidic residues" evidence="3">
    <location>
        <begin position="19"/>
        <end position="51"/>
    </location>
</feature>
<evidence type="ECO:0000313" key="5">
    <source>
        <dbReference type="EMBL" id="GIO53456.1"/>
    </source>
</evidence>
<proteinExistence type="inferred from homology"/>
<sequence length="616" mass="68399">MTDTENKHNMPQGSNEPAEDQKSEGHPHGDKRDQDHEKSGDQGKRRDHSSEDPSSEESGQENGAPLDDTEDDNEDNSGSEHDKDKRNDEDAEHGKGKSRKENTDNETSEDGQTDDNKSQKDQKDDNPSEDPTLWNFSKLNDLFAKSADIKVQMHRLSKSNPYSEIVLVFADGLCESSQIGKVILPELYDMYEKDGLPSKKGELLAGKLPLSALKHNAPSSEVEEAVFQGSVVLFLPHTNELYTMDISSMPKRTPEESTTEISVKGPKDGFTEDISTNVALIRKRLRSTTLCNETFIMGRRTRTRVSLLYIDDIISPKLLEEVKKRMSKIDMDGLYTASQLEELLSDSKYSLLPLIDFTGRPDYAVSSLINGRFVIIVDGNPMALTGPGSLSLLMKSPEDIHFNYIYVSFVRLIRVLSLVLSVALPGFWVAMTAFHQDQLPYRMLATISVTRLGLPFSAQMELFLLLLLFEIFREAGIRLPTTIGQTLTVIGGLIIGDAAIRAGLVSPSSVVVGAITTVTGATLVNQSLTSVISVIRFTLFLIASFLGMYGLILGLILLLIYVSRLRTFGESYLAPVSPFRFKDFINSVIRLPWDKVKSRTSFLNPQDPDHQGESPT</sequence>
<organism evidence="5 6">
    <name type="scientific">Paenibacillus cineris</name>
    <dbReference type="NCBI Taxonomy" id="237530"/>
    <lineage>
        <taxon>Bacteria</taxon>
        <taxon>Bacillati</taxon>
        <taxon>Bacillota</taxon>
        <taxon>Bacilli</taxon>
        <taxon>Bacillales</taxon>
        <taxon>Paenibacillaceae</taxon>
        <taxon>Paenibacillus</taxon>
    </lineage>
</organism>
<evidence type="ECO:0000256" key="1">
    <source>
        <dbReference type="ARBA" id="ARBA00005278"/>
    </source>
</evidence>
<comment type="caution">
    <text evidence="5">The sequence shown here is derived from an EMBL/GenBank/DDBJ whole genome shotgun (WGS) entry which is preliminary data.</text>
</comment>
<dbReference type="InterPro" id="IPR050768">
    <property type="entry name" value="UPF0353/GerABKA_families"/>
</dbReference>
<keyword evidence="2 4" id="KW-0472">Membrane</keyword>
<evidence type="ECO:0000313" key="6">
    <source>
        <dbReference type="Proteomes" id="UP000676601"/>
    </source>
</evidence>
<dbReference type="Proteomes" id="UP000676601">
    <property type="component" value="Unassembled WGS sequence"/>
</dbReference>
<feature type="compositionally biased region" description="Basic and acidic residues" evidence="3">
    <location>
        <begin position="78"/>
        <end position="103"/>
    </location>
</feature>